<gene>
    <name evidence="11" type="ORF">KCX82_16480</name>
</gene>
<dbReference type="Gene3D" id="1.10.3430.10">
    <property type="entry name" value="Ammonium transporter AmtB like domains"/>
    <property type="match status" value="1"/>
</dbReference>
<dbReference type="NCBIfam" id="TIGR00836">
    <property type="entry name" value="amt"/>
    <property type="match status" value="1"/>
</dbReference>
<keyword evidence="5 9" id="KW-1133">Transmembrane helix</keyword>
<protein>
    <recommendedName>
        <fullName evidence="8 9">Ammonium transporter</fullName>
    </recommendedName>
</protein>
<comment type="subcellular location">
    <subcellularLocation>
        <location evidence="9">Cell membrane</location>
        <topology evidence="9">Multi-pass membrane protein</topology>
    </subcellularLocation>
    <subcellularLocation>
        <location evidence="1">Membrane</location>
        <topology evidence="1">Multi-pass membrane protein</topology>
    </subcellularLocation>
</comment>
<feature type="transmembrane region" description="Helical" evidence="9">
    <location>
        <begin position="127"/>
        <end position="148"/>
    </location>
</feature>
<evidence type="ECO:0000313" key="11">
    <source>
        <dbReference type="EMBL" id="MBR0599485.1"/>
    </source>
</evidence>
<evidence type="ECO:0000313" key="12">
    <source>
        <dbReference type="Proteomes" id="UP000675664"/>
    </source>
</evidence>
<dbReference type="InterPro" id="IPR001905">
    <property type="entry name" value="Ammonium_transpt"/>
</dbReference>
<dbReference type="SUPFAM" id="SSF111352">
    <property type="entry name" value="Ammonium transporter"/>
    <property type="match status" value="1"/>
</dbReference>
<keyword evidence="12" id="KW-1185">Reference proteome</keyword>
<evidence type="ECO:0000256" key="4">
    <source>
        <dbReference type="ARBA" id="ARBA00022692"/>
    </source>
</evidence>
<feature type="transmembrane region" description="Helical" evidence="9">
    <location>
        <begin position="256"/>
        <end position="274"/>
    </location>
</feature>
<feature type="transmembrane region" description="Helical" evidence="9">
    <location>
        <begin position="43"/>
        <end position="64"/>
    </location>
</feature>
<feature type="transmembrane region" description="Helical" evidence="9">
    <location>
        <begin position="94"/>
        <end position="115"/>
    </location>
</feature>
<dbReference type="PANTHER" id="PTHR43029">
    <property type="entry name" value="AMMONIUM TRANSPORTER MEP2"/>
    <property type="match status" value="1"/>
</dbReference>
<dbReference type="PANTHER" id="PTHR43029:SF10">
    <property type="entry name" value="AMMONIUM TRANSPORTER MEP2"/>
    <property type="match status" value="1"/>
</dbReference>
<dbReference type="GO" id="GO:0008519">
    <property type="term" value="F:ammonium channel activity"/>
    <property type="evidence" value="ECO:0007669"/>
    <property type="project" value="InterPro"/>
</dbReference>
<feature type="transmembrane region" description="Helical" evidence="9">
    <location>
        <begin position="194"/>
        <end position="213"/>
    </location>
</feature>
<evidence type="ECO:0000256" key="2">
    <source>
        <dbReference type="ARBA" id="ARBA00005887"/>
    </source>
</evidence>
<evidence type="ECO:0000256" key="7">
    <source>
        <dbReference type="ARBA" id="ARBA00023177"/>
    </source>
</evidence>
<feature type="transmembrane region" description="Helical" evidence="9">
    <location>
        <begin position="160"/>
        <end position="182"/>
    </location>
</feature>
<dbReference type="Pfam" id="PF00909">
    <property type="entry name" value="Ammonium_transp"/>
    <property type="match status" value="1"/>
</dbReference>
<sequence length="402" mass="42547">MNSGDTAFIIICAALVCLMTPGLAFFYGGLVSRKNVLTIMMQSFISMGVVTIIWVTIGFTLAFGPDVSGIIGGFKYAFLSGVGMEPNPGYGATIPFLTFFSYQQMFAIITPALITGAFADRVNFKSYLIFLVAWSILIYVPLAHWVWGGGFLQQMGAVDFAGGVVVHASAGLAALASVLFVGKRNLADHDREPHNITYVALGTGLLWFGWFGFNAGGALAANSIAAVAFINTDIAASVAMITWLAISWVKDKKPSFVGALTGAVAGLATITPAAGFIEPWAAVIIGLASGFVCYYAVQLRIKLDWDDALDVWGVHGVGGMLGSILVGVFAVGSVNGVSGLIEGNVHQLLVQIAAVLIASAYAFVVTYVILKVVNKFVPVRVSEAEEKEGLDISIHKEIAYHI</sequence>
<keyword evidence="6 9" id="KW-0472">Membrane</keyword>
<feature type="domain" description="Ammonium transporter AmtB-like" evidence="10">
    <location>
        <begin position="7"/>
        <end position="400"/>
    </location>
</feature>
<keyword evidence="3 9" id="KW-0813">Transport</keyword>
<evidence type="ECO:0000256" key="1">
    <source>
        <dbReference type="ARBA" id="ARBA00004141"/>
    </source>
</evidence>
<organism evidence="11 12">
    <name type="scientific">Sinanaerobacter chloroacetimidivorans</name>
    <dbReference type="NCBI Taxonomy" id="2818044"/>
    <lineage>
        <taxon>Bacteria</taxon>
        <taxon>Bacillati</taxon>
        <taxon>Bacillota</taxon>
        <taxon>Clostridia</taxon>
        <taxon>Peptostreptococcales</taxon>
        <taxon>Anaerovoracaceae</taxon>
        <taxon>Sinanaerobacter</taxon>
    </lineage>
</organism>
<dbReference type="EMBL" id="JAGSND010000013">
    <property type="protein sequence ID" value="MBR0599485.1"/>
    <property type="molecule type" value="Genomic_DNA"/>
</dbReference>
<evidence type="ECO:0000256" key="8">
    <source>
        <dbReference type="ARBA" id="ARBA00050025"/>
    </source>
</evidence>
<feature type="transmembrane region" description="Helical" evidence="9">
    <location>
        <begin position="349"/>
        <end position="370"/>
    </location>
</feature>
<reference evidence="11" key="1">
    <citation type="submission" date="2021-04" db="EMBL/GenBank/DDBJ databases">
        <title>Sinoanaerobacter chloroacetimidivorans sp. nov., an obligate anaerobic bacterium isolated from anaerobic sludge.</title>
        <authorList>
            <person name="Bao Y."/>
        </authorList>
    </citation>
    <scope>NUCLEOTIDE SEQUENCE</scope>
    <source>
        <strain evidence="11">BAD-6</strain>
    </source>
</reference>
<dbReference type="Proteomes" id="UP000675664">
    <property type="component" value="Unassembled WGS sequence"/>
</dbReference>
<name>A0A8J8B4M3_9FIRM</name>
<accession>A0A8J8B4M3</accession>
<evidence type="ECO:0000259" key="10">
    <source>
        <dbReference type="Pfam" id="PF00909"/>
    </source>
</evidence>
<dbReference type="AlphaFoldDB" id="A0A8J8B4M3"/>
<comment type="caution">
    <text evidence="11">The sequence shown here is derived from an EMBL/GenBank/DDBJ whole genome shotgun (WGS) entry which is preliminary data.</text>
</comment>
<evidence type="ECO:0000256" key="5">
    <source>
        <dbReference type="ARBA" id="ARBA00022989"/>
    </source>
</evidence>
<evidence type="ECO:0000256" key="3">
    <source>
        <dbReference type="ARBA" id="ARBA00022448"/>
    </source>
</evidence>
<proteinExistence type="inferred from homology"/>
<comment type="similarity">
    <text evidence="2 9">Belongs to the ammonia transporter channel (TC 1.A.11.2) family.</text>
</comment>
<dbReference type="InterPro" id="IPR018047">
    <property type="entry name" value="Ammonium_transpt_CS"/>
</dbReference>
<keyword evidence="4 9" id="KW-0812">Transmembrane</keyword>
<feature type="transmembrane region" description="Helical" evidence="9">
    <location>
        <begin position="219"/>
        <end position="244"/>
    </location>
</feature>
<feature type="transmembrane region" description="Helical" evidence="9">
    <location>
        <begin position="309"/>
        <end position="329"/>
    </location>
</feature>
<reference evidence="11" key="2">
    <citation type="submission" date="2021-04" db="EMBL/GenBank/DDBJ databases">
        <authorList>
            <person name="Liu J."/>
        </authorList>
    </citation>
    <scope>NUCLEOTIDE SEQUENCE</scope>
    <source>
        <strain evidence="11">BAD-6</strain>
    </source>
</reference>
<feature type="transmembrane region" description="Helical" evidence="9">
    <location>
        <begin position="6"/>
        <end position="31"/>
    </location>
</feature>
<dbReference type="GO" id="GO:0005886">
    <property type="term" value="C:plasma membrane"/>
    <property type="evidence" value="ECO:0007669"/>
    <property type="project" value="UniProtKB-SubCell"/>
</dbReference>
<evidence type="ECO:0000256" key="6">
    <source>
        <dbReference type="ARBA" id="ARBA00023136"/>
    </source>
</evidence>
<feature type="transmembrane region" description="Helical" evidence="9">
    <location>
        <begin position="280"/>
        <end position="297"/>
    </location>
</feature>
<keyword evidence="7 9" id="KW-0924">Ammonia transport</keyword>
<dbReference type="InterPro" id="IPR029020">
    <property type="entry name" value="Ammonium/urea_transptr"/>
</dbReference>
<evidence type="ECO:0000256" key="9">
    <source>
        <dbReference type="RuleBase" id="RU362002"/>
    </source>
</evidence>
<dbReference type="PROSITE" id="PS01219">
    <property type="entry name" value="AMMONIUM_TRANSP"/>
    <property type="match status" value="1"/>
</dbReference>
<dbReference type="InterPro" id="IPR024041">
    <property type="entry name" value="NH4_transpt_AmtB-like_dom"/>
</dbReference>